<sequence>MRTVLGLSLLALGLAGCTGPQIAVTPEGVETVEGTSGTAVQYVDSNLPAKTRVPQERDQILRDMRRQQDGGRSAFCTPDAPVMYGGTQYCLKR</sequence>
<evidence type="ECO:0000313" key="2">
    <source>
        <dbReference type="EMBL" id="OSQ53038.1"/>
    </source>
</evidence>
<reference evidence="2 3" key="1">
    <citation type="submission" date="2014-03" db="EMBL/GenBank/DDBJ databases">
        <title>The draft genome sequence of Marivita geojedonensis KCTC 23882.</title>
        <authorList>
            <person name="Lai Q."/>
            <person name="Shao Z."/>
        </authorList>
    </citation>
    <scope>NUCLEOTIDE SEQUENCE [LARGE SCALE GENOMIC DNA]</scope>
    <source>
        <strain evidence="2 3">DPG-138</strain>
    </source>
</reference>
<evidence type="ECO:0000256" key="1">
    <source>
        <dbReference type="SAM" id="SignalP"/>
    </source>
</evidence>
<keyword evidence="1" id="KW-0732">Signal</keyword>
<dbReference type="Proteomes" id="UP000193926">
    <property type="component" value="Unassembled WGS sequence"/>
</dbReference>
<evidence type="ECO:0008006" key="4">
    <source>
        <dbReference type="Google" id="ProtNLM"/>
    </source>
</evidence>
<gene>
    <name evidence="2" type="ORF">MGEO_00205</name>
</gene>
<name>A0A1X4NQE3_9RHOB</name>
<dbReference type="STRING" id="1123756.MGEO_00205"/>
<keyword evidence="3" id="KW-1185">Reference proteome</keyword>
<proteinExistence type="predicted"/>
<dbReference type="PROSITE" id="PS51257">
    <property type="entry name" value="PROKAR_LIPOPROTEIN"/>
    <property type="match status" value="1"/>
</dbReference>
<protein>
    <recommendedName>
        <fullName evidence="4">Lipoprotein</fullName>
    </recommendedName>
</protein>
<accession>A0A1X4NQE3</accession>
<dbReference type="AlphaFoldDB" id="A0A1X4NQE3"/>
<dbReference type="RefSeq" id="WP_085634689.1">
    <property type="nucleotide sequence ID" value="NZ_JFKC01000001.1"/>
</dbReference>
<dbReference type="EMBL" id="JFKC01000001">
    <property type="protein sequence ID" value="OSQ53038.1"/>
    <property type="molecule type" value="Genomic_DNA"/>
</dbReference>
<comment type="caution">
    <text evidence="2">The sequence shown here is derived from an EMBL/GenBank/DDBJ whole genome shotgun (WGS) entry which is preliminary data.</text>
</comment>
<feature type="chain" id="PRO_5012191554" description="Lipoprotein" evidence="1">
    <location>
        <begin position="24"/>
        <end position="93"/>
    </location>
</feature>
<feature type="signal peptide" evidence="1">
    <location>
        <begin position="1"/>
        <end position="23"/>
    </location>
</feature>
<evidence type="ECO:0000313" key="3">
    <source>
        <dbReference type="Proteomes" id="UP000193926"/>
    </source>
</evidence>
<organism evidence="2 3">
    <name type="scientific">Marivita geojedonensis</name>
    <dbReference type="NCBI Taxonomy" id="1123756"/>
    <lineage>
        <taxon>Bacteria</taxon>
        <taxon>Pseudomonadati</taxon>
        <taxon>Pseudomonadota</taxon>
        <taxon>Alphaproteobacteria</taxon>
        <taxon>Rhodobacterales</taxon>
        <taxon>Roseobacteraceae</taxon>
        <taxon>Marivita</taxon>
    </lineage>
</organism>